<protein>
    <submittedName>
        <fullName evidence="6">NAD(P)-dependent oxidoreductase</fullName>
    </submittedName>
</protein>
<reference evidence="6 7" key="1">
    <citation type="submission" date="2020-06" db="EMBL/GenBank/DDBJ databases">
        <title>Schlegella sp. ID0723 isolated from air conditioner.</title>
        <authorList>
            <person name="Kim D.Y."/>
            <person name="Kim D.-U."/>
        </authorList>
    </citation>
    <scope>NUCLEOTIDE SEQUENCE [LARGE SCALE GENOMIC DNA]</scope>
    <source>
        <strain evidence="6 7">ID0723</strain>
    </source>
</reference>
<dbReference type="Pfam" id="PF03446">
    <property type="entry name" value="NAD_binding_2"/>
    <property type="match status" value="1"/>
</dbReference>
<dbReference type="Pfam" id="PF14833">
    <property type="entry name" value="NAD_binding_11"/>
    <property type="match status" value="1"/>
</dbReference>
<feature type="domain" description="3-hydroxyisobutyrate dehydrogenase-like NAD-binding" evidence="5">
    <location>
        <begin position="174"/>
        <end position="291"/>
    </location>
</feature>
<evidence type="ECO:0000259" key="4">
    <source>
        <dbReference type="Pfam" id="PF03446"/>
    </source>
</evidence>
<dbReference type="Gene3D" id="3.40.50.720">
    <property type="entry name" value="NAD(P)-binding Rossmann-like Domain"/>
    <property type="match status" value="1"/>
</dbReference>
<dbReference type="InterPro" id="IPR029154">
    <property type="entry name" value="HIBADH-like_NADP-bd"/>
</dbReference>
<proteinExistence type="predicted"/>
<name>A0A7Y6TWI7_9BURK</name>
<organism evidence="6 7">
    <name type="scientific">Piscinibacter koreensis</name>
    <dbReference type="NCBI Taxonomy" id="2742824"/>
    <lineage>
        <taxon>Bacteria</taxon>
        <taxon>Pseudomonadati</taxon>
        <taxon>Pseudomonadota</taxon>
        <taxon>Betaproteobacteria</taxon>
        <taxon>Burkholderiales</taxon>
        <taxon>Sphaerotilaceae</taxon>
        <taxon>Piscinibacter</taxon>
    </lineage>
</organism>
<dbReference type="PANTHER" id="PTHR43060:SF15">
    <property type="entry name" value="3-HYDROXYISOBUTYRATE DEHYDROGENASE-LIKE 1, MITOCHONDRIAL-RELATED"/>
    <property type="match status" value="1"/>
</dbReference>
<dbReference type="GO" id="GO:0050661">
    <property type="term" value="F:NADP binding"/>
    <property type="evidence" value="ECO:0007669"/>
    <property type="project" value="InterPro"/>
</dbReference>
<evidence type="ECO:0000259" key="5">
    <source>
        <dbReference type="Pfam" id="PF14833"/>
    </source>
</evidence>
<dbReference type="PIRSF" id="PIRSF000103">
    <property type="entry name" value="HIBADH"/>
    <property type="match status" value="1"/>
</dbReference>
<feature type="active site" evidence="3">
    <location>
        <position position="180"/>
    </location>
</feature>
<dbReference type="InterPro" id="IPR015815">
    <property type="entry name" value="HIBADH-related"/>
</dbReference>
<dbReference type="InterPro" id="IPR036291">
    <property type="entry name" value="NAD(P)-bd_dom_sf"/>
</dbReference>
<comment type="caution">
    <text evidence="6">The sequence shown here is derived from an EMBL/GenBank/DDBJ whole genome shotgun (WGS) entry which is preliminary data.</text>
</comment>
<dbReference type="Gene3D" id="1.10.1040.10">
    <property type="entry name" value="N-(1-d-carboxylethyl)-l-norvaline Dehydrogenase, domain 2"/>
    <property type="match status" value="1"/>
</dbReference>
<dbReference type="EMBL" id="JABWMJ010000004">
    <property type="protein sequence ID" value="NUZ06093.1"/>
    <property type="molecule type" value="Genomic_DNA"/>
</dbReference>
<dbReference type="SUPFAM" id="SSF48179">
    <property type="entry name" value="6-phosphogluconate dehydrogenase C-terminal domain-like"/>
    <property type="match status" value="1"/>
</dbReference>
<keyword evidence="2" id="KW-0520">NAD</keyword>
<evidence type="ECO:0000313" key="6">
    <source>
        <dbReference type="EMBL" id="NUZ06093.1"/>
    </source>
</evidence>
<dbReference type="GO" id="GO:0051287">
    <property type="term" value="F:NAD binding"/>
    <property type="evidence" value="ECO:0007669"/>
    <property type="project" value="InterPro"/>
</dbReference>
<accession>A0A7Y6TWI7</accession>
<evidence type="ECO:0000256" key="1">
    <source>
        <dbReference type="ARBA" id="ARBA00023002"/>
    </source>
</evidence>
<dbReference type="Proteomes" id="UP000529637">
    <property type="component" value="Unassembled WGS sequence"/>
</dbReference>
<feature type="domain" description="6-phosphogluconate dehydrogenase NADP-binding" evidence="4">
    <location>
        <begin position="11"/>
        <end position="171"/>
    </location>
</feature>
<dbReference type="AlphaFoldDB" id="A0A7Y6TWI7"/>
<dbReference type="InterPro" id="IPR013328">
    <property type="entry name" value="6PGD_dom2"/>
</dbReference>
<evidence type="ECO:0000313" key="7">
    <source>
        <dbReference type="Proteomes" id="UP000529637"/>
    </source>
</evidence>
<dbReference type="SUPFAM" id="SSF51735">
    <property type="entry name" value="NAD(P)-binding Rossmann-fold domains"/>
    <property type="match status" value="1"/>
</dbReference>
<evidence type="ECO:0000256" key="2">
    <source>
        <dbReference type="ARBA" id="ARBA00023027"/>
    </source>
</evidence>
<keyword evidence="7" id="KW-1185">Reference proteome</keyword>
<dbReference type="PANTHER" id="PTHR43060">
    <property type="entry name" value="3-HYDROXYISOBUTYRATE DEHYDROGENASE-LIKE 1, MITOCHONDRIAL-RELATED"/>
    <property type="match status" value="1"/>
</dbReference>
<dbReference type="InterPro" id="IPR006115">
    <property type="entry name" value="6PGDH_NADP-bd"/>
</dbReference>
<dbReference type="RefSeq" id="WP_176068742.1">
    <property type="nucleotide sequence ID" value="NZ_JABWMJ010000004.1"/>
</dbReference>
<evidence type="ECO:0000256" key="3">
    <source>
        <dbReference type="PIRSR" id="PIRSR000103-1"/>
    </source>
</evidence>
<keyword evidence="1" id="KW-0560">Oxidoreductase</keyword>
<gene>
    <name evidence="6" type="ORF">HQN59_09995</name>
</gene>
<dbReference type="InterPro" id="IPR008927">
    <property type="entry name" value="6-PGluconate_DH-like_C_sf"/>
</dbReference>
<dbReference type="GO" id="GO:0016491">
    <property type="term" value="F:oxidoreductase activity"/>
    <property type="evidence" value="ECO:0007669"/>
    <property type="project" value="UniProtKB-KW"/>
</dbReference>
<sequence length="313" mass="31852">MAASGEAPVRRVGWAGLGAIGAPMAERVLAAGFELHVWNRSPAKAMGLVAAGAHLAPSPAALAERVQLLCLCVTDDAAIETLMFGPGGVAAAPHAGLLVADHSTIHPLATRRIAERARREAGIEWVDAPVSGGPVGAREGSLAVFAGGDAAAVERARPVLMSFASRVTHLGATGSGQVGKACNQMISFGTCAVLAEALHLAARLGLDVARLPQAIEGGLADSAVLRRYAPQMLGGELIGSSFNALKDLEIALELGRSATAAMPMTGVLASLHRLVVARGHHALGMAGPLRLYTDEPLVELAAAHTAATGGNRP</sequence>